<evidence type="ECO:0000259" key="7">
    <source>
        <dbReference type="Pfam" id="PF09335"/>
    </source>
</evidence>
<organism evidence="8 9">
    <name type="scientific">Bacillus daqingensis</name>
    <dbReference type="NCBI Taxonomy" id="872396"/>
    <lineage>
        <taxon>Bacteria</taxon>
        <taxon>Bacillati</taxon>
        <taxon>Bacillota</taxon>
        <taxon>Bacilli</taxon>
        <taxon>Bacillales</taxon>
        <taxon>Bacillaceae</taxon>
        <taxon>Bacillus</taxon>
    </lineage>
</organism>
<comment type="similarity">
    <text evidence="6">Belongs to the TVP38/TMEM64 family.</text>
</comment>
<comment type="caution">
    <text evidence="8">The sequence shown here is derived from an EMBL/GenBank/DDBJ whole genome shotgun (WGS) entry which is preliminary data.</text>
</comment>
<evidence type="ECO:0000256" key="3">
    <source>
        <dbReference type="ARBA" id="ARBA00022692"/>
    </source>
</evidence>
<feature type="transmembrane region" description="Helical" evidence="6">
    <location>
        <begin position="44"/>
        <end position="67"/>
    </location>
</feature>
<feature type="transmembrane region" description="Helical" evidence="6">
    <location>
        <begin position="127"/>
        <end position="149"/>
    </location>
</feature>
<proteinExistence type="inferred from homology"/>
<protein>
    <recommendedName>
        <fullName evidence="6">TVP38/TMEM64 family membrane protein</fullName>
    </recommendedName>
</protein>
<dbReference type="RefSeq" id="WP_246238148.1">
    <property type="nucleotide sequence ID" value="NZ_JBHSGK010000017.1"/>
</dbReference>
<evidence type="ECO:0000256" key="2">
    <source>
        <dbReference type="ARBA" id="ARBA00022475"/>
    </source>
</evidence>
<keyword evidence="9" id="KW-1185">Reference proteome</keyword>
<evidence type="ECO:0000256" key="1">
    <source>
        <dbReference type="ARBA" id="ARBA00004651"/>
    </source>
</evidence>
<feature type="transmembrane region" description="Helical" evidence="6">
    <location>
        <begin position="185"/>
        <end position="203"/>
    </location>
</feature>
<dbReference type="Pfam" id="PF09335">
    <property type="entry name" value="VTT_dom"/>
    <property type="match status" value="1"/>
</dbReference>
<keyword evidence="2 6" id="KW-1003">Cell membrane</keyword>
<reference evidence="9" key="1">
    <citation type="journal article" date="2019" name="Int. J. Syst. Evol. Microbiol.">
        <title>The Global Catalogue of Microorganisms (GCM) 10K type strain sequencing project: providing services to taxonomists for standard genome sequencing and annotation.</title>
        <authorList>
            <consortium name="The Broad Institute Genomics Platform"/>
            <consortium name="The Broad Institute Genome Sequencing Center for Infectious Disease"/>
            <person name="Wu L."/>
            <person name="Ma J."/>
        </authorList>
    </citation>
    <scope>NUCLEOTIDE SEQUENCE [LARGE SCALE GENOMIC DNA]</scope>
    <source>
        <strain evidence="9">JCM 12165</strain>
    </source>
</reference>
<evidence type="ECO:0000256" key="6">
    <source>
        <dbReference type="RuleBase" id="RU366058"/>
    </source>
</evidence>
<evidence type="ECO:0000313" key="8">
    <source>
        <dbReference type="EMBL" id="MFC4737802.1"/>
    </source>
</evidence>
<keyword evidence="3 6" id="KW-0812">Transmembrane</keyword>
<evidence type="ECO:0000256" key="5">
    <source>
        <dbReference type="ARBA" id="ARBA00023136"/>
    </source>
</evidence>
<evidence type="ECO:0000256" key="4">
    <source>
        <dbReference type="ARBA" id="ARBA00022989"/>
    </source>
</evidence>
<keyword evidence="4 6" id="KW-1133">Transmembrane helix</keyword>
<feature type="transmembrane region" description="Helical" evidence="6">
    <location>
        <begin position="79"/>
        <end position="100"/>
    </location>
</feature>
<dbReference type="PANTHER" id="PTHR12677:SF59">
    <property type="entry name" value="GOLGI APPARATUS MEMBRANE PROTEIN TVP38-RELATED"/>
    <property type="match status" value="1"/>
</dbReference>
<dbReference type="PANTHER" id="PTHR12677">
    <property type="entry name" value="GOLGI APPARATUS MEMBRANE PROTEIN TVP38-RELATED"/>
    <property type="match status" value="1"/>
</dbReference>
<comment type="subcellular location">
    <subcellularLocation>
        <location evidence="1 6">Cell membrane</location>
        <topology evidence="1 6">Multi-pass membrane protein</topology>
    </subcellularLocation>
</comment>
<keyword evidence="5 6" id="KW-0472">Membrane</keyword>
<sequence length="225" mass="26494">MKLFFFFLLVLFIGAGFIYQQEWIVYFHSGDWEILQKKMGENLLTILIITFGFMMMQNIFSILPFLLLTMFNIWLFGFFYGYIWSLIGNFLGSVLVFYLGRYGFHKWGMKYNHLTIKQKIENNGFKFVLWLRLFPFMPASVINIGCGLSNIKAKDYITATFIGNTIFVFMLALFSEGVIALEYQYTIYIVLTIFLILIGSAQVRKAVLKRKDKQRQQCKSYFLNL</sequence>
<feature type="domain" description="VTT" evidence="7">
    <location>
        <begin position="63"/>
        <end position="174"/>
    </location>
</feature>
<evidence type="ECO:0000313" key="9">
    <source>
        <dbReference type="Proteomes" id="UP001595896"/>
    </source>
</evidence>
<dbReference type="InterPro" id="IPR032816">
    <property type="entry name" value="VTT_dom"/>
</dbReference>
<name>A0ABV9NWP7_9BACI</name>
<dbReference type="Proteomes" id="UP001595896">
    <property type="component" value="Unassembled WGS sequence"/>
</dbReference>
<dbReference type="EMBL" id="JBHSGK010000017">
    <property type="protein sequence ID" value="MFC4737802.1"/>
    <property type="molecule type" value="Genomic_DNA"/>
</dbReference>
<accession>A0ABV9NWP7</accession>
<gene>
    <name evidence="8" type="ORF">ACFO4L_14565</name>
</gene>
<feature type="transmembrane region" description="Helical" evidence="6">
    <location>
        <begin position="156"/>
        <end position="179"/>
    </location>
</feature>
<dbReference type="InterPro" id="IPR015414">
    <property type="entry name" value="TMEM64"/>
</dbReference>